<proteinExistence type="predicted"/>
<feature type="region of interest" description="Disordered" evidence="1">
    <location>
        <begin position="233"/>
        <end position="303"/>
    </location>
</feature>
<reference evidence="2" key="1">
    <citation type="submission" date="2016-04" db="EMBL/GenBank/DDBJ databases">
        <authorList>
            <person name="Nguyen H.D."/>
            <person name="Samba Siva P."/>
            <person name="Cullis J."/>
            <person name="Levesque C.A."/>
            <person name="Hambleton S."/>
        </authorList>
    </citation>
    <scope>NUCLEOTIDE SEQUENCE</scope>
    <source>
        <strain evidence="2">DAOMC 236416</strain>
    </source>
</reference>
<comment type="caution">
    <text evidence="2">The sequence shown here is derived from an EMBL/GenBank/DDBJ whole genome shotgun (WGS) entry which is preliminary data.</text>
</comment>
<feature type="compositionally biased region" description="Polar residues" evidence="1">
    <location>
        <begin position="275"/>
        <end position="284"/>
    </location>
</feature>
<gene>
    <name evidence="2" type="ORF">A4X13_0g4453</name>
</gene>
<sequence length="303" mass="32826">MVGRWTLMSSSPGSTYASKNTKWVTHLALSSDIILGGADTQNNIHEISCTMDDSKGQIHSVKLNVWARDTPEQGVYILNNVPFATNPLRLGVGDVATMRRVPDEFDGSEPGSPCLPATPIELSGIAVVASVDEERKSGLLKGFTYLNKGHQWQPFTFQATFPDTPKYEAWKIPGPRSLVHFDATVIEEGPHHILQTSLIRVTLLDVAPASILQALGITNTTTDDRAKRIRQAREARRLNQDTNVEPPHASTSGTTDAPTTPVMTNTPMGPPPIETTPSLHRATSPTPPLTTRKRARADGAVAA</sequence>
<feature type="compositionally biased region" description="Polar residues" evidence="1">
    <location>
        <begin position="249"/>
        <end position="267"/>
    </location>
</feature>
<accession>A0A8T8SXC7</accession>
<evidence type="ECO:0000313" key="2">
    <source>
        <dbReference type="EMBL" id="KAE8250722.1"/>
    </source>
</evidence>
<evidence type="ECO:0000313" key="3">
    <source>
        <dbReference type="Proteomes" id="UP000077521"/>
    </source>
</evidence>
<reference evidence="2" key="2">
    <citation type="journal article" date="2019" name="IMA Fungus">
        <title>Genome sequencing and comparison of five Tilletia species to identify candidate genes for the detection of regulated species infecting wheat.</title>
        <authorList>
            <person name="Nguyen H.D.T."/>
            <person name="Sultana T."/>
            <person name="Kesanakurti P."/>
            <person name="Hambleton S."/>
        </authorList>
    </citation>
    <scope>NUCLEOTIDE SEQUENCE</scope>
    <source>
        <strain evidence="2">DAOMC 236416</strain>
    </source>
</reference>
<protein>
    <submittedName>
        <fullName evidence="2">Uncharacterized protein</fullName>
    </submittedName>
</protein>
<organism evidence="2 3">
    <name type="scientific">Tilletia indica</name>
    <dbReference type="NCBI Taxonomy" id="43049"/>
    <lineage>
        <taxon>Eukaryota</taxon>
        <taxon>Fungi</taxon>
        <taxon>Dikarya</taxon>
        <taxon>Basidiomycota</taxon>
        <taxon>Ustilaginomycotina</taxon>
        <taxon>Exobasidiomycetes</taxon>
        <taxon>Tilletiales</taxon>
        <taxon>Tilletiaceae</taxon>
        <taxon>Tilletia</taxon>
    </lineage>
</organism>
<evidence type="ECO:0000256" key="1">
    <source>
        <dbReference type="SAM" id="MobiDB-lite"/>
    </source>
</evidence>
<keyword evidence="3" id="KW-1185">Reference proteome</keyword>
<dbReference type="AlphaFoldDB" id="A0A8T8SXC7"/>
<name>A0A8T8SXC7_9BASI</name>
<dbReference type="EMBL" id="LWDF02000294">
    <property type="protein sequence ID" value="KAE8250722.1"/>
    <property type="molecule type" value="Genomic_DNA"/>
</dbReference>
<dbReference type="Proteomes" id="UP000077521">
    <property type="component" value="Unassembled WGS sequence"/>
</dbReference>